<dbReference type="OrthoDB" id="880459at2"/>
<keyword evidence="4" id="KW-1185">Reference proteome</keyword>
<sequence>MKLKSLLVTLLFLATFSCQETNLTTVYVANKQADCVGVGPQKCLQVKFENDTEWSLFYDQIEGFTYETGFYYKLQVTKETISNPPADASNIKYTLVEVVKKSTTKIN</sequence>
<feature type="chain" id="PRO_5011476295" description="DUF4377 domain-containing protein" evidence="1">
    <location>
        <begin position="21"/>
        <end position="107"/>
    </location>
</feature>
<dbReference type="Pfam" id="PF14302">
    <property type="entry name" value="DUF4377"/>
    <property type="match status" value="1"/>
</dbReference>
<dbReference type="InterPro" id="IPR025485">
    <property type="entry name" value="DUF4377"/>
</dbReference>
<gene>
    <name evidence="3" type="ORF">SAMN04487989_101428</name>
</gene>
<reference evidence="4" key="1">
    <citation type="submission" date="2016-10" db="EMBL/GenBank/DDBJ databases">
        <authorList>
            <person name="Varghese N."/>
            <person name="Submissions S."/>
        </authorList>
    </citation>
    <scope>NUCLEOTIDE SEQUENCE [LARGE SCALE GENOMIC DNA]</scope>
    <source>
        <strain evidence="4">DSM 23925</strain>
    </source>
</reference>
<dbReference type="EMBL" id="FOVN01000001">
    <property type="protein sequence ID" value="SFN43892.1"/>
    <property type="molecule type" value="Genomic_DNA"/>
</dbReference>
<accession>A0A1I4Z0W1</accession>
<dbReference type="PROSITE" id="PS51257">
    <property type="entry name" value="PROKAR_LIPOPROTEIN"/>
    <property type="match status" value="1"/>
</dbReference>
<proteinExistence type="predicted"/>
<keyword evidence="1" id="KW-0732">Signal</keyword>
<protein>
    <recommendedName>
        <fullName evidence="2">DUF4377 domain-containing protein</fullName>
    </recommendedName>
</protein>
<evidence type="ECO:0000313" key="3">
    <source>
        <dbReference type="EMBL" id="SFN43892.1"/>
    </source>
</evidence>
<name>A0A1I4Z0W1_9FLAO</name>
<dbReference type="STRING" id="649333.SAMN04487989_101428"/>
<organism evidence="3 4">
    <name type="scientific">Bizionia echini</name>
    <dbReference type="NCBI Taxonomy" id="649333"/>
    <lineage>
        <taxon>Bacteria</taxon>
        <taxon>Pseudomonadati</taxon>
        <taxon>Bacteroidota</taxon>
        <taxon>Flavobacteriia</taxon>
        <taxon>Flavobacteriales</taxon>
        <taxon>Flavobacteriaceae</taxon>
        <taxon>Bizionia</taxon>
    </lineage>
</organism>
<dbReference type="Proteomes" id="UP000198705">
    <property type="component" value="Unassembled WGS sequence"/>
</dbReference>
<evidence type="ECO:0000256" key="1">
    <source>
        <dbReference type="SAM" id="SignalP"/>
    </source>
</evidence>
<evidence type="ECO:0000259" key="2">
    <source>
        <dbReference type="Pfam" id="PF14302"/>
    </source>
</evidence>
<evidence type="ECO:0000313" key="4">
    <source>
        <dbReference type="Proteomes" id="UP000198705"/>
    </source>
</evidence>
<dbReference type="RefSeq" id="WP_092205992.1">
    <property type="nucleotide sequence ID" value="NZ_FOVN01000001.1"/>
</dbReference>
<dbReference type="AlphaFoldDB" id="A0A1I4Z0W1"/>
<feature type="signal peptide" evidence="1">
    <location>
        <begin position="1"/>
        <end position="20"/>
    </location>
</feature>
<feature type="domain" description="DUF4377" evidence="2">
    <location>
        <begin position="27"/>
        <end position="101"/>
    </location>
</feature>